<sequence>MSTDDDILSQLQLSRDLLQSISRSTGLTEADVVGLRKRYQSLDKQALANANPMLLALLKSIYVGQTDTSFQKFCNIAAMFQQPGRESDKLQFVFNVLASGQKTLGIVDLQRLATKCSMANVPKFNDSDTIDSVEFTRLALENRRLRDMISRPVTRDNIS</sequence>
<organism evidence="1 2">
    <name type="scientific">Plasmodiophora brassicae</name>
    <name type="common">Clubroot disease agent</name>
    <dbReference type="NCBI Taxonomy" id="37360"/>
    <lineage>
        <taxon>Eukaryota</taxon>
        <taxon>Sar</taxon>
        <taxon>Rhizaria</taxon>
        <taxon>Endomyxa</taxon>
        <taxon>Phytomyxea</taxon>
        <taxon>Plasmodiophorida</taxon>
        <taxon>Plasmodiophoridae</taxon>
        <taxon>Plasmodiophora</taxon>
    </lineage>
</organism>
<name>A0A3P3Y1R3_PLABS</name>
<evidence type="ECO:0000313" key="1">
    <source>
        <dbReference type="EMBL" id="SPQ94119.1"/>
    </source>
</evidence>
<proteinExistence type="predicted"/>
<dbReference type="Gene3D" id="1.10.238.10">
    <property type="entry name" value="EF-hand"/>
    <property type="match status" value="1"/>
</dbReference>
<dbReference type="AlphaFoldDB" id="A0A3P3Y1R3"/>
<accession>A0A3P3Y1R3</accession>
<dbReference type="EMBL" id="OVEO01000002">
    <property type="protein sequence ID" value="SPQ94119.1"/>
    <property type="molecule type" value="Genomic_DNA"/>
</dbReference>
<keyword evidence="1" id="KW-0496">Mitochondrion</keyword>
<evidence type="ECO:0000313" key="2">
    <source>
        <dbReference type="Proteomes" id="UP000290189"/>
    </source>
</evidence>
<gene>
    <name evidence="1" type="ORF">PLBR_LOCUS1334</name>
</gene>
<geneLocation type="mitochondrion" evidence="1"/>
<protein>
    <submittedName>
        <fullName evidence="1">Uncharacterized protein</fullName>
    </submittedName>
</protein>
<dbReference type="Proteomes" id="UP000290189">
    <property type="component" value="Unassembled WGS sequence"/>
</dbReference>
<reference evidence="1 2" key="1">
    <citation type="submission" date="2018-03" db="EMBL/GenBank/DDBJ databases">
        <authorList>
            <person name="Fogelqvist J."/>
        </authorList>
    </citation>
    <scope>NUCLEOTIDE SEQUENCE [LARGE SCALE GENOMIC DNA]</scope>
</reference>